<evidence type="ECO:0000256" key="3">
    <source>
        <dbReference type="ARBA" id="ARBA00013014"/>
    </source>
</evidence>
<feature type="domain" description="Ketopantoate reductase N-terminal" evidence="11">
    <location>
        <begin position="3"/>
        <end position="153"/>
    </location>
</feature>
<dbReference type="EMBL" id="OZ026884">
    <property type="protein sequence ID" value="CAL1240017.1"/>
    <property type="molecule type" value="Genomic_DNA"/>
</dbReference>
<dbReference type="NCBIfam" id="TIGR00745">
    <property type="entry name" value="apbA_panE"/>
    <property type="match status" value="1"/>
</dbReference>
<name>A0ABM9NHC1_9GAMM</name>
<accession>A0ABM9NHC1</accession>
<dbReference type="Pfam" id="PF08546">
    <property type="entry name" value="ApbA_C"/>
    <property type="match status" value="1"/>
</dbReference>
<keyword evidence="14" id="KW-1185">Reference proteome</keyword>
<dbReference type="SUPFAM" id="SSF48179">
    <property type="entry name" value="6-phosphogluconate dehydrogenase C-terminal domain-like"/>
    <property type="match status" value="1"/>
</dbReference>
<dbReference type="InterPro" id="IPR013328">
    <property type="entry name" value="6PGD_dom2"/>
</dbReference>
<dbReference type="GO" id="GO:0008677">
    <property type="term" value="F:2-dehydropantoate 2-reductase activity"/>
    <property type="evidence" value="ECO:0007669"/>
    <property type="project" value="UniProtKB-EC"/>
</dbReference>
<organism evidence="13 14">
    <name type="scientific">Candidatus Methylocalor cossyra</name>
    <dbReference type="NCBI Taxonomy" id="3108543"/>
    <lineage>
        <taxon>Bacteria</taxon>
        <taxon>Pseudomonadati</taxon>
        <taxon>Pseudomonadota</taxon>
        <taxon>Gammaproteobacteria</taxon>
        <taxon>Methylococcales</taxon>
        <taxon>Methylococcaceae</taxon>
        <taxon>Candidatus Methylocalor</taxon>
    </lineage>
</organism>
<comment type="similarity">
    <text evidence="2 10">Belongs to the ketopantoate reductase family.</text>
</comment>
<evidence type="ECO:0000313" key="14">
    <source>
        <dbReference type="Proteomes" id="UP001497493"/>
    </source>
</evidence>
<keyword evidence="5 10" id="KW-0566">Pantothenate biosynthesis</keyword>
<dbReference type="Pfam" id="PF02558">
    <property type="entry name" value="ApbA"/>
    <property type="match status" value="1"/>
</dbReference>
<comment type="function">
    <text evidence="10">Catalyzes the NADPH-dependent reduction of ketopantoate into pantoic acid.</text>
</comment>
<evidence type="ECO:0000256" key="1">
    <source>
        <dbReference type="ARBA" id="ARBA00004994"/>
    </source>
</evidence>
<evidence type="ECO:0000256" key="8">
    <source>
        <dbReference type="ARBA" id="ARBA00032024"/>
    </source>
</evidence>
<evidence type="ECO:0000256" key="7">
    <source>
        <dbReference type="ARBA" id="ARBA00023002"/>
    </source>
</evidence>
<dbReference type="InterPro" id="IPR036291">
    <property type="entry name" value="NAD(P)-bd_dom_sf"/>
</dbReference>
<evidence type="ECO:0000313" key="13">
    <source>
        <dbReference type="EMBL" id="CAL1240017.1"/>
    </source>
</evidence>
<evidence type="ECO:0000256" key="5">
    <source>
        <dbReference type="ARBA" id="ARBA00022655"/>
    </source>
</evidence>
<sequence>MKVLVIGTGAVGGFYGALLAKQGVEVSVLARSDYAHIQRHGIAVHSDTGLGDFHFRPAAVVRRGAELPDPPDYVLLCVKVVEGVDRIGLLRDAVGPATAIVLICNGVEVESGIAEGFPQHELISGLAFICVTRLAPGRIWHQAYGRLALGNYPSGVSAKTQALAAAFARSGIACVTSDTIVTARWQKCLWNAAFNPLSVLSGGLATGDILAHQETLVRALMAEVAQIAQAVGHPLPPDAIDRNIDSTRQMPPYKTSMLLDFEAGRPMETEAILGNAVRAGRRAGVALPQLETVYALMKLRELQLTQARAGATHTNPPSIPNTCPVM</sequence>
<dbReference type="Gene3D" id="3.40.50.720">
    <property type="entry name" value="NAD(P)-binding Rossmann-like Domain"/>
    <property type="match status" value="1"/>
</dbReference>
<comment type="pathway">
    <text evidence="1 10">Cofactor biosynthesis; (R)-pantothenate biosynthesis; (R)-pantoate from 3-methyl-2-oxobutanoate: step 2/2.</text>
</comment>
<evidence type="ECO:0000256" key="2">
    <source>
        <dbReference type="ARBA" id="ARBA00007870"/>
    </source>
</evidence>
<proteinExistence type="inferred from homology"/>
<dbReference type="PANTHER" id="PTHR21708">
    <property type="entry name" value="PROBABLE 2-DEHYDROPANTOATE 2-REDUCTASE"/>
    <property type="match status" value="1"/>
</dbReference>
<dbReference type="PANTHER" id="PTHR21708:SF26">
    <property type="entry name" value="2-DEHYDROPANTOATE 2-REDUCTASE"/>
    <property type="match status" value="1"/>
</dbReference>
<dbReference type="InterPro" id="IPR013332">
    <property type="entry name" value="KPR_N"/>
</dbReference>
<keyword evidence="7 10" id="KW-0560">Oxidoreductase</keyword>
<dbReference type="EC" id="1.1.1.169" evidence="3 10"/>
<dbReference type="Proteomes" id="UP001497493">
    <property type="component" value="Chromosome"/>
</dbReference>
<gene>
    <name evidence="13" type="ORF">MECH1_V1_1241</name>
</gene>
<evidence type="ECO:0000259" key="12">
    <source>
        <dbReference type="Pfam" id="PF08546"/>
    </source>
</evidence>
<dbReference type="InterPro" id="IPR051402">
    <property type="entry name" value="KPR-Related"/>
</dbReference>
<dbReference type="SUPFAM" id="SSF51735">
    <property type="entry name" value="NAD(P)-binding Rossmann-fold domains"/>
    <property type="match status" value="1"/>
</dbReference>
<reference evidence="13 14" key="1">
    <citation type="submission" date="2024-04" db="EMBL/GenBank/DDBJ databases">
        <authorList>
            <person name="Cremers G."/>
        </authorList>
    </citation>
    <scope>NUCLEOTIDE SEQUENCE [LARGE SCALE GENOMIC DNA]</scope>
    <source>
        <strain evidence="13">MeCH1-AG</strain>
    </source>
</reference>
<evidence type="ECO:0000256" key="6">
    <source>
        <dbReference type="ARBA" id="ARBA00022857"/>
    </source>
</evidence>
<evidence type="ECO:0000256" key="10">
    <source>
        <dbReference type="RuleBase" id="RU362068"/>
    </source>
</evidence>
<keyword evidence="6 10" id="KW-0521">NADP</keyword>
<comment type="catalytic activity">
    <reaction evidence="9 10">
        <text>(R)-pantoate + NADP(+) = 2-dehydropantoate + NADPH + H(+)</text>
        <dbReference type="Rhea" id="RHEA:16233"/>
        <dbReference type="ChEBI" id="CHEBI:11561"/>
        <dbReference type="ChEBI" id="CHEBI:15378"/>
        <dbReference type="ChEBI" id="CHEBI:15980"/>
        <dbReference type="ChEBI" id="CHEBI:57783"/>
        <dbReference type="ChEBI" id="CHEBI:58349"/>
        <dbReference type="EC" id="1.1.1.169"/>
    </reaction>
</comment>
<dbReference type="InterPro" id="IPR013752">
    <property type="entry name" value="KPA_reductase"/>
</dbReference>
<evidence type="ECO:0000259" key="11">
    <source>
        <dbReference type="Pfam" id="PF02558"/>
    </source>
</evidence>
<dbReference type="Gene3D" id="1.10.1040.10">
    <property type="entry name" value="N-(1-d-carboxylethyl)-l-norvaline Dehydrogenase, domain 2"/>
    <property type="match status" value="1"/>
</dbReference>
<dbReference type="RefSeq" id="WP_348759534.1">
    <property type="nucleotide sequence ID" value="NZ_OZ026884.1"/>
</dbReference>
<evidence type="ECO:0000256" key="9">
    <source>
        <dbReference type="ARBA" id="ARBA00048793"/>
    </source>
</evidence>
<dbReference type="InterPro" id="IPR003710">
    <property type="entry name" value="ApbA"/>
</dbReference>
<feature type="domain" description="Ketopantoate reductase C-terminal" evidence="12">
    <location>
        <begin position="180"/>
        <end position="300"/>
    </location>
</feature>
<evidence type="ECO:0000256" key="4">
    <source>
        <dbReference type="ARBA" id="ARBA00019465"/>
    </source>
</evidence>
<protein>
    <recommendedName>
        <fullName evidence="4 10">2-dehydropantoate 2-reductase</fullName>
        <ecNumber evidence="3 10">1.1.1.169</ecNumber>
    </recommendedName>
    <alternativeName>
        <fullName evidence="8 10">Ketopantoate reductase</fullName>
    </alternativeName>
</protein>
<dbReference type="InterPro" id="IPR008927">
    <property type="entry name" value="6-PGluconate_DH-like_C_sf"/>
</dbReference>